<dbReference type="Pfam" id="PF02518">
    <property type="entry name" value="HATPase_c"/>
    <property type="match status" value="1"/>
</dbReference>
<dbReference type="InterPro" id="IPR004358">
    <property type="entry name" value="Sig_transdc_His_kin-like_C"/>
</dbReference>
<reference evidence="6" key="1">
    <citation type="journal article" date="2014" name="Int. J. Syst. Evol. Microbiol.">
        <title>Complete genome sequence of Corynebacterium casei LMG S-19264T (=DSM 44701T), isolated from a smear-ripened cheese.</title>
        <authorList>
            <consortium name="US DOE Joint Genome Institute (JGI-PGF)"/>
            <person name="Walter F."/>
            <person name="Albersmeier A."/>
            <person name="Kalinowski J."/>
            <person name="Ruckert C."/>
        </authorList>
    </citation>
    <scope>NUCLEOTIDE SEQUENCE</scope>
    <source>
        <strain evidence="6">CGMCC 4.7138</strain>
    </source>
</reference>
<dbReference type="Gene3D" id="3.30.565.10">
    <property type="entry name" value="Histidine kinase-like ATPase, C-terminal domain"/>
    <property type="match status" value="1"/>
</dbReference>
<dbReference type="InterPro" id="IPR003594">
    <property type="entry name" value="HATPase_dom"/>
</dbReference>
<comment type="caution">
    <text evidence="6">The sequence shown here is derived from an EMBL/GenBank/DDBJ whole genome shotgun (WGS) entry which is preliminary data.</text>
</comment>
<proteinExistence type="predicted"/>
<dbReference type="PRINTS" id="PR00344">
    <property type="entry name" value="BCTRLSENSOR"/>
</dbReference>
<dbReference type="EC" id="2.7.13.3" evidence="2"/>
<organism evidence="6 7">
    <name type="scientific">Microbispora bryophytorum</name>
    <dbReference type="NCBI Taxonomy" id="1460882"/>
    <lineage>
        <taxon>Bacteria</taxon>
        <taxon>Bacillati</taxon>
        <taxon>Actinomycetota</taxon>
        <taxon>Actinomycetes</taxon>
        <taxon>Streptosporangiales</taxon>
        <taxon>Streptosporangiaceae</taxon>
        <taxon>Microbispora</taxon>
    </lineage>
</organism>
<dbReference type="RefSeq" id="WP_280116549.1">
    <property type="nucleotide sequence ID" value="NZ_BMMN01000005.1"/>
</dbReference>
<keyword evidence="3" id="KW-0808">Transferase</keyword>
<name>A0A8H9LE08_9ACTN</name>
<sequence>MSSRGFWRSPSARSLPGSGLGLSIVERAVRDIGGRVAIENAPGGGTLATVELPCAPPGA</sequence>
<comment type="catalytic activity">
    <reaction evidence="1">
        <text>ATP + protein L-histidine = ADP + protein N-phospho-L-histidine.</text>
        <dbReference type="EC" id="2.7.13.3"/>
    </reaction>
</comment>
<dbReference type="AlphaFoldDB" id="A0A8H9LE08"/>
<dbReference type="PROSITE" id="PS50109">
    <property type="entry name" value="HIS_KIN"/>
    <property type="match status" value="1"/>
</dbReference>
<evidence type="ECO:0000259" key="5">
    <source>
        <dbReference type="PROSITE" id="PS50109"/>
    </source>
</evidence>
<keyword evidence="3" id="KW-0418">Kinase</keyword>
<dbReference type="GO" id="GO:0000160">
    <property type="term" value="P:phosphorelay signal transduction system"/>
    <property type="evidence" value="ECO:0007669"/>
    <property type="project" value="UniProtKB-KW"/>
</dbReference>
<reference evidence="6" key="2">
    <citation type="submission" date="2020-09" db="EMBL/GenBank/DDBJ databases">
        <authorList>
            <person name="Sun Q."/>
            <person name="Zhou Y."/>
        </authorList>
    </citation>
    <scope>NUCLEOTIDE SEQUENCE</scope>
    <source>
        <strain evidence="6">CGMCC 4.7138</strain>
    </source>
</reference>
<keyword evidence="7" id="KW-1185">Reference proteome</keyword>
<evidence type="ECO:0000256" key="2">
    <source>
        <dbReference type="ARBA" id="ARBA00012438"/>
    </source>
</evidence>
<feature type="domain" description="Histidine kinase" evidence="5">
    <location>
        <begin position="1"/>
        <end position="56"/>
    </location>
</feature>
<dbReference type="SUPFAM" id="SSF55874">
    <property type="entry name" value="ATPase domain of HSP90 chaperone/DNA topoisomerase II/histidine kinase"/>
    <property type="match status" value="1"/>
</dbReference>
<evidence type="ECO:0000256" key="3">
    <source>
        <dbReference type="ARBA" id="ARBA00022777"/>
    </source>
</evidence>
<evidence type="ECO:0000313" key="6">
    <source>
        <dbReference type="EMBL" id="GGO13707.1"/>
    </source>
</evidence>
<dbReference type="Proteomes" id="UP000653480">
    <property type="component" value="Unassembled WGS sequence"/>
</dbReference>
<gene>
    <name evidence="6" type="ORF">GCM10011574_33270</name>
</gene>
<dbReference type="GO" id="GO:0004673">
    <property type="term" value="F:protein histidine kinase activity"/>
    <property type="evidence" value="ECO:0007669"/>
    <property type="project" value="UniProtKB-EC"/>
</dbReference>
<keyword evidence="4" id="KW-0902">Two-component regulatory system</keyword>
<dbReference type="EMBL" id="BMMN01000005">
    <property type="protein sequence ID" value="GGO13707.1"/>
    <property type="molecule type" value="Genomic_DNA"/>
</dbReference>
<evidence type="ECO:0000256" key="4">
    <source>
        <dbReference type="ARBA" id="ARBA00023012"/>
    </source>
</evidence>
<dbReference type="InterPro" id="IPR005467">
    <property type="entry name" value="His_kinase_dom"/>
</dbReference>
<dbReference type="InterPro" id="IPR036890">
    <property type="entry name" value="HATPase_C_sf"/>
</dbReference>
<evidence type="ECO:0000256" key="1">
    <source>
        <dbReference type="ARBA" id="ARBA00000085"/>
    </source>
</evidence>
<accession>A0A8H9LE08</accession>
<evidence type="ECO:0000313" key="7">
    <source>
        <dbReference type="Proteomes" id="UP000653480"/>
    </source>
</evidence>
<protein>
    <recommendedName>
        <fullName evidence="2">histidine kinase</fullName>
        <ecNumber evidence="2">2.7.13.3</ecNumber>
    </recommendedName>
</protein>